<gene>
    <name evidence="1" type="ORF">K488DRAFT_82313</name>
</gene>
<keyword evidence="2" id="KW-1185">Reference proteome</keyword>
<proteinExistence type="predicted"/>
<evidence type="ECO:0000313" key="1">
    <source>
        <dbReference type="EMBL" id="KAI0036204.1"/>
    </source>
</evidence>
<reference evidence="1" key="1">
    <citation type="submission" date="2021-02" db="EMBL/GenBank/DDBJ databases">
        <authorList>
            <consortium name="DOE Joint Genome Institute"/>
            <person name="Ahrendt S."/>
            <person name="Looney B.P."/>
            <person name="Miyauchi S."/>
            <person name="Morin E."/>
            <person name="Drula E."/>
            <person name="Courty P.E."/>
            <person name="Chicoki N."/>
            <person name="Fauchery L."/>
            <person name="Kohler A."/>
            <person name="Kuo A."/>
            <person name="Labutti K."/>
            <person name="Pangilinan J."/>
            <person name="Lipzen A."/>
            <person name="Riley R."/>
            <person name="Andreopoulos W."/>
            <person name="He G."/>
            <person name="Johnson J."/>
            <person name="Barry K.W."/>
            <person name="Grigoriev I.V."/>
            <person name="Nagy L."/>
            <person name="Hibbett D."/>
            <person name="Henrissat B."/>
            <person name="Matheny P.B."/>
            <person name="Labbe J."/>
            <person name="Martin F."/>
        </authorList>
    </citation>
    <scope>NUCLEOTIDE SEQUENCE</scope>
    <source>
        <strain evidence="1">EC-137</strain>
    </source>
</reference>
<comment type="caution">
    <text evidence="1">The sequence shown here is derived from an EMBL/GenBank/DDBJ whole genome shotgun (WGS) entry which is preliminary data.</text>
</comment>
<protein>
    <submittedName>
        <fullName evidence="1">Uncharacterized protein</fullName>
    </submittedName>
</protein>
<reference evidence="1" key="2">
    <citation type="journal article" date="2022" name="New Phytol.">
        <title>Evolutionary transition to the ectomycorrhizal habit in the genomes of a hyperdiverse lineage of mushroom-forming fungi.</title>
        <authorList>
            <person name="Looney B."/>
            <person name="Miyauchi S."/>
            <person name="Morin E."/>
            <person name="Drula E."/>
            <person name="Courty P.E."/>
            <person name="Kohler A."/>
            <person name="Kuo A."/>
            <person name="LaButti K."/>
            <person name="Pangilinan J."/>
            <person name="Lipzen A."/>
            <person name="Riley R."/>
            <person name="Andreopoulos W."/>
            <person name="He G."/>
            <person name="Johnson J."/>
            <person name="Nolan M."/>
            <person name="Tritt A."/>
            <person name="Barry K.W."/>
            <person name="Grigoriev I.V."/>
            <person name="Nagy L.G."/>
            <person name="Hibbett D."/>
            <person name="Henrissat B."/>
            <person name="Matheny P.B."/>
            <person name="Labbe J."/>
            <person name="Martin F.M."/>
        </authorList>
    </citation>
    <scope>NUCLEOTIDE SEQUENCE</scope>
    <source>
        <strain evidence="1">EC-137</strain>
    </source>
</reference>
<name>A0ACB8QWD9_9AGAM</name>
<evidence type="ECO:0000313" key="2">
    <source>
        <dbReference type="Proteomes" id="UP000814128"/>
    </source>
</evidence>
<accession>A0ACB8QWD9</accession>
<dbReference type="Proteomes" id="UP000814128">
    <property type="component" value="Unassembled WGS sequence"/>
</dbReference>
<dbReference type="EMBL" id="MU273474">
    <property type="protein sequence ID" value="KAI0036204.1"/>
    <property type="molecule type" value="Genomic_DNA"/>
</dbReference>
<organism evidence="1 2">
    <name type="scientific">Vararia minispora EC-137</name>
    <dbReference type="NCBI Taxonomy" id="1314806"/>
    <lineage>
        <taxon>Eukaryota</taxon>
        <taxon>Fungi</taxon>
        <taxon>Dikarya</taxon>
        <taxon>Basidiomycota</taxon>
        <taxon>Agaricomycotina</taxon>
        <taxon>Agaricomycetes</taxon>
        <taxon>Russulales</taxon>
        <taxon>Lachnocladiaceae</taxon>
        <taxon>Vararia</taxon>
    </lineage>
</organism>
<sequence>MLAGSHSCLSQPPPPPPNSRPYPSQKSHPIFFDLSPSVFHLLEALFLSSASSEFEFSPASSRLVTLPASIRAAMDIPLIPTQVTTKYGDVVRVNDHVYVSYWKGHGSPTPWHIARIIEFLPCSRVRTQIYYRAQDMNDRFANDPRVLITSMATDVVEVGQLRARCYVAHKDAIADLAGWKKDPDRFIFWKFFDTFIKRDFEVVRTADVRNLPDNILRTLKTRYEYVVTERDFRAKLVCDFCTCANCSQWASPRESIACATCETYYHLCCVNPPLPARPSRGYVWNCGPCSLAHDEAVEKRNQPAIKKPVPATSARQRGRPRKASGVAEREGLPPPVKHFQMWPIRYFGHNTVPEDTLDPNDIIYPRQAVRVTGAGKYTAVLPELGSNWPKDIEMRGGDDTIELLSCVNRMSDEEIAEFEACKKNMTTSLSLLTSVDFLTEVTFRLSEAYDKGLPMKDASMRDPFRLRKWKKEATKYMDRIWTSEEKGKFEQSWEKQMARYLRTGISFTMGDVRDEVGTRDVFECVRFFGHWKNEKLGEEHANAAKQDANADSDAESVYTPRKANPVCLVCKTHESSAWYKAPEKLFDKLGKGGMCELCGISWRRYADLNAIMRPQREESASAKGKEAKVGEKREREATPAPAPSKKQRVSEAGSRATVTPPPVTTAVSAQVRCSVCHKNGPAGKVLKCKRCSTRMHAGVCGVIPDQRVAESWKCDLCVNEEQPDACVNTDCVLCPSPKHIRERDKERDKRTGKEKERDPNDSFLRACKQTEGQCWAHVLCSVFMIGVVFSDASRLATVEGISSVPRERWEHKCVLCKQPGGAVLQCEDCEDRYHASCAWNKNYKFGFEMRNASTRPPARGGVTIVNFKDHQGAMHAVVRCRRHEGPYVRPPFFDICETNEFGETALQVYCRNYKQAQVAQSHGLLRKAHRLDAILDRTPEGTRPAARPREGPCATCGTKFAPRWHESARGCFCHACWVQHESHRGTNGVGHGSSSLANGSRTRTAIAV</sequence>